<feature type="transmembrane region" description="Helical" evidence="7">
    <location>
        <begin position="45"/>
        <end position="71"/>
    </location>
</feature>
<evidence type="ECO:0000259" key="8">
    <source>
        <dbReference type="PROSITE" id="PS50850"/>
    </source>
</evidence>
<keyword evidence="10" id="KW-1185">Reference proteome</keyword>
<comment type="subcellular location">
    <subcellularLocation>
        <location evidence="1">Membrane</location>
        <topology evidence="1">Multi-pass membrane protein</topology>
    </subcellularLocation>
</comment>
<evidence type="ECO:0000256" key="3">
    <source>
        <dbReference type="ARBA" id="ARBA00022692"/>
    </source>
</evidence>
<feature type="transmembrane region" description="Helical" evidence="7">
    <location>
        <begin position="83"/>
        <end position="103"/>
    </location>
</feature>
<feature type="region of interest" description="Disordered" evidence="6">
    <location>
        <begin position="1"/>
        <end position="30"/>
    </location>
</feature>
<organism evidence="9 10">
    <name type="scientific">Rhodocista pekingensis</name>
    <dbReference type="NCBI Taxonomy" id="201185"/>
    <lineage>
        <taxon>Bacteria</taxon>
        <taxon>Pseudomonadati</taxon>
        <taxon>Pseudomonadota</taxon>
        <taxon>Alphaproteobacteria</taxon>
        <taxon>Rhodospirillales</taxon>
        <taxon>Azospirillaceae</taxon>
        <taxon>Rhodocista</taxon>
    </lineage>
</organism>
<feature type="transmembrane region" description="Helical" evidence="7">
    <location>
        <begin position="220"/>
        <end position="239"/>
    </location>
</feature>
<name>A0ABW2KT72_9PROT</name>
<gene>
    <name evidence="9" type="ORF">ACFQPS_05025</name>
</gene>
<evidence type="ECO:0000313" key="10">
    <source>
        <dbReference type="Proteomes" id="UP001596456"/>
    </source>
</evidence>
<protein>
    <submittedName>
        <fullName evidence="9">Spinster family MFS transporter</fullName>
    </submittedName>
</protein>
<dbReference type="Gene3D" id="1.20.1250.20">
    <property type="entry name" value="MFS general substrate transporter like domains"/>
    <property type="match status" value="2"/>
</dbReference>
<evidence type="ECO:0000313" key="9">
    <source>
        <dbReference type="EMBL" id="MFC7332516.1"/>
    </source>
</evidence>
<keyword evidence="5 7" id="KW-0472">Membrane</keyword>
<dbReference type="InterPro" id="IPR020846">
    <property type="entry name" value="MFS_dom"/>
</dbReference>
<keyword evidence="3 7" id="KW-0812">Transmembrane</keyword>
<evidence type="ECO:0000256" key="7">
    <source>
        <dbReference type="SAM" id="Phobius"/>
    </source>
</evidence>
<proteinExistence type="predicted"/>
<dbReference type="RefSeq" id="WP_377356973.1">
    <property type="nucleotide sequence ID" value="NZ_JBHTCM010000006.1"/>
</dbReference>
<keyword evidence="2" id="KW-0813">Transport</keyword>
<evidence type="ECO:0000256" key="6">
    <source>
        <dbReference type="SAM" id="MobiDB-lite"/>
    </source>
</evidence>
<keyword evidence="4 7" id="KW-1133">Transmembrane helix</keyword>
<feature type="transmembrane region" description="Helical" evidence="7">
    <location>
        <begin position="404"/>
        <end position="426"/>
    </location>
</feature>
<accession>A0ABW2KT72</accession>
<dbReference type="InterPro" id="IPR036259">
    <property type="entry name" value="MFS_trans_sf"/>
</dbReference>
<dbReference type="CDD" id="cd17328">
    <property type="entry name" value="MFS_spinster_like"/>
    <property type="match status" value="1"/>
</dbReference>
<evidence type="ECO:0000256" key="5">
    <source>
        <dbReference type="ARBA" id="ARBA00023136"/>
    </source>
</evidence>
<feature type="transmembrane region" description="Helical" evidence="7">
    <location>
        <begin position="340"/>
        <end position="361"/>
    </location>
</feature>
<feature type="transmembrane region" description="Helical" evidence="7">
    <location>
        <begin position="115"/>
        <end position="134"/>
    </location>
</feature>
<feature type="domain" description="Major facilitator superfamily (MFS) profile" evidence="8">
    <location>
        <begin position="49"/>
        <end position="463"/>
    </location>
</feature>
<reference evidence="10" key="1">
    <citation type="journal article" date="2019" name="Int. J. Syst. Evol. Microbiol.">
        <title>The Global Catalogue of Microorganisms (GCM) 10K type strain sequencing project: providing services to taxonomists for standard genome sequencing and annotation.</title>
        <authorList>
            <consortium name="The Broad Institute Genomics Platform"/>
            <consortium name="The Broad Institute Genome Sequencing Center for Infectious Disease"/>
            <person name="Wu L."/>
            <person name="Ma J."/>
        </authorList>
    </citation>
    <scope>NUCLEOTIDE SEQUENCE [LARGE SCALE GENOMIC DNA]</scope>
    <source>
        <strain evidence="10">CGMCC 1.16275</strain>
    </source>
</reference>
<evidence type="ECO:0000256" key="2">
    <source>
        <dbReference type="ARBA" id="ARBA00022448"/>
    </source>
</evidence>
<dbReference type="SUPFAM" id="SSF103473">
    <property type="entry name" value="MFS general substrate transporter"/>
    <property type="match status" value="1"/>
</dbReference>
<feature type="transmembrane region" description="Helical" evidence="7">
    <location>
        <begin position="306"/>
        <end position="328"/>
    </location>
</feature>
<evidence type="ECO:0000256" key="1">
    <source>
        <dbReference type="ARBA" id="ARBA00004141"/>
    </source>
</evidence>
<dbReference type="Proteomes" id="UP001596456">
    <property type="component" value="Unassembled WGS sequence"/>
</dbReference>
<sequence length="470" mass="48676">MTAETAADGRGQAAAPVPEPATVSPGGTAVPAPGAAQPPYPRPLYAWYVVGVLMLLYVVSFVDRLVINLLVEPIKRDLQVSDFEIGLLSGLSFALLYTVLGLPAGRLSDRYSRRWIIAGGVLVWSCFAAACGLAKTYWHLMIARMGVGVGEAALSPAAYSLLPDYFPPDRLGRAYSVYGTGITVGSGVAFIVGGLVVGFASAENAMIAVPLLGEVRPWQFVFLVTGLPGIPLALLMLTVKEPVRRGRVQGQAQVPFGAVLAHVRARAGVMVPHFLACGLMSLVGYGTAAWMPALAVRTFGTPPGQVGLYLGSITILFATAGMFTAGFLADRLTRAGVADAPVRVCLWVALAASVFSTAVPLMPSETLLWSVACLSGFVGTAWAGVGAAAANLMTPGTMRGLVSALYLFVVNIVGLGLGPAVVGGVTDWVFGDPALVRYSLALVSAVCLPLAALLYAVALPGFRRAVGGAA</sequence>
<dbReference type="PROSITE" id="PS50850">
    <property type="entry name" value="MFS"/>
    <property type="match status" value="1"/>
</dbReference>
<dbReference type="Pfam" id="PF07690">
    <property type="entry name" value="MFS_1"/>
    <property type="match status" value="1"/>
</dbReference>
<feature type="transmembrane region" description="Helical" evidence="7">
    <location>
        <begin position="274"/>
        <end position="294"/>
    </location>
</feature>
<dbReference type="PANTHER" id="PTHR23505">
    <property type="entry name" value="SPINSTER"/>
    <property type="match status" value="1"/>
</dbReference>
<feature type="transmembrane region" description="Helical" evidence="7">
    <location>
        <begin position="367"/>
        <end position="392"/>
    </location>
</feature>
<dbReference type="EMBL" id="JBHTCM010000006">
    <property type="protein sequence ID" value="MFC7332516.1"/>
    <property type="molecule type" value="Genomic_DNA"/>
</dbReference>
<dbReference type="InterPro" id="IPR011701">
    <property type="entry name" value="MFS"/>
</dbReference>
<dbReference type="PANTHER" id="PTHR23505:SF79">
    <property type="entry name" value="PROTEIN SPINSTER"/>
    <property type="match status" value="1"/>
</dbReference>
<feature type="transmembrane region" description="Helical" evidence="7">
    <location>
        <begin position="175"/>
        <end position="200"/>
    </location>
</feature>
<evidence type="ECO:0000256" key="4">
    <source>
        <dbReference type="ARBA" id="ARBA00022989"/>
    </source>
</evidence>
<dbReference type="InterPro" id="IPR044770">
    <property type="entry name" value="MFS_spinster-like"/>
</dbReference>
<comment type="caution">
    <text evidence="9">The sequence shown here is derived from an EMBL/GenBank/DDBJ whole genome shotgun (WGS) entry which is preliminary data.</text>
</comment>
<feature type="transmembrane region" description="Helical" evidence="7">
    <location>
        <begin position="438"/>
        <end position="458"/>
    </location>
</feature>